<keyword evidence="3" id="KW-0963">Cytoplasm</keyword>
<feature type="compositionally biased region" description="Polar residues" evidence="14">
    <location>
        <begin position="667"/>
        <end position="687"/>
    </location>
</feature>
<dbReference type="InterPro" id="IPR050587">
    <property type="entry name" value="GNT1/Glycosyltrans_8"/>
</dbReference>
<dbReference type="InterPro" id="IPR029044">
    <property type="entry name" value="Nucleotide-diphossugar_trans"/>
</dbReference>
<evidence type="ECO:0000256" key="6">
    <source>
        <dbReference type="ARBA" id="ARBA00023056"/>
    </source>
</evidence>
<feature type="compositionally biased region" description="Low complexity" evidence="14">
    <location>
        <begin position="894"/>
        <end position="906"/>
    </location>
</feature>
<comment type="function">
    <text evidence="13">Self-glucosylating initiator of glycogen synthesis. It catalyzes the formation of a short alpha (1,4)-glucosyl chain covalently attached via a glucose 1-O-tyrosyl linkage to internal tyrosine residues and these chains act as primers for the elongation reaction catalyzed by glycogen synthase.</text>
</comment>
<evidence type="ECO:0000256" key="7">
    <source>
        <dbReference type="ARBA" id="ARBA00023180"/>
    </source>
</evidence>
<feature type="compositionally biased region" description="Basic and acidic residues" evidence="14">
    <location>
        <begin position="760"/>
        <end position="777"/>
    </location>
</feature>
<evidence type="ECO:0000256" key="10">
    <source>
        <dbReference type="ARBA" id="ARBA00038934"/>
    </source>
</evidence>
<feature type="compositionally biased region" description="Acidic residues" evidence="14">
    <location>
        <begin position="783"/>
        <end position="797"/>
    </location>
</feature>
<dbReference type="EMBL" id="KZ110591">
    <property type="protein sequence ID" value="OSX67240.1"/>
    <property type="molecule type" value="Genomic_DNA"/>
</dbReference>
<dbReference type="SUPFAM" id="SSF53448">
    <property type="entry name" value="Nucleotide-diphospho-sugar transferases"/>
    <property type="match status" value="1"/>
</dbReference>
<dbReference type="AlphaFoldDB" id="A0A1X6NFE5"/>
<dbReference type="OrthoDB" id="2014201at2759"/>
<feature type="compositionally biased region" description="Basic and acidic residues" evidence="14">
    <location>
        <begin position="362"/>
        <end position="378"/>
    </location>
</feature>
<comment type="cofactor">
    <cofactor evidence="1">
        <name>Mn(2+)</name>
        <dbReference type="ChEBI" id="CHEBI:29035"/>
    </cofactor>
</comment>
<keyword evidence="5" id="KW-0479">Metal-binding</keyword>
<feature type="region of interest" description="Disordered" evidence="14">
    <location>
        <begin position="730"/>
        <end position="845"/>
    </location>
</feature>
<dbReference type="GO" id="GO:0005978">
    <property type="term" value="P:glycogen biosynthetic process"/>
    <property type="evidence" value="ECO:0007669"/>
    <property type="project" value="UniProtKB-KW"/>
</dbReference>
<evidence type="ECO:0000313" key="16">
    <source>
        <dbReference type="Proteomes" id="UP000194127"/>
    </source>
</evidence>
<evidence type="ECO:0000256" key="5">
    <source>
        <dbReference type="ARBA" id="ARBA00022723"/>
    </source>
</evidence>
<keyword evidence="6" id="KW-0320">Glycogen biosynthesis</keyword>
<feature type="compositionally biased region" description="Low complexity" evidence="14">
    <location>
        <begin position="743"/>
        <end position="754"/>
    </location>
</feature>
<dbReference type="Pfam" id="PF01501">
    <property type="entry name" value="Glyco_transf_8"/>
    <property type="match status" value="1"/>
</dbReference>
<proteinExistence type="inferred from homology"/>
<dbReference type="Proteomes" id="UP000194127">
    <property type="component" value="Unassembled WGS sequence"/>
</dbReference>
<sequence>MPAPYAFVSLVTSDHYLPGALALAAALKDLHPTPPTPPEVDFQTLCIVTPEAVDVSTIKLLRRAFDVVVGVELIEQEDEKGLQLLGRPDLTHVLTKLHVFRLTQYTKIIFLDADVLPIRPLSHLFTIPHEFAAVPDVGWPDIFNSGVLVLTPGQDKFSDLTSLLLTKGTWDGGDQGLLNEWRGGDWHRLSFTYNTTPTAAYTYAPAYERFGSQISAIHFIGPHKPWSSIPFRAPGTKNAGAGASAALALGKDEAPRTQAYDFDSLVDRWYDVYDRHYRSDAPTARAEFEVRRYASVWDGGSDLGAELPPLEAAGTVAPPGGVLGLEDLRRIAVEGMSRFGGSVSETEQRPKEGEYHSMPLEGRVDLMRPKREPPHEPETQESETGGDHSHEGDRDLTPRQEEYKPLEKGEWRMETLPTPGPNELPPAPYHRAHAFPQGESRSPPHSPSHAPPHHGQQQQHHTHSHPDHSHSQHRSSQPQQHSPSHSPSTHSPQRQHHHHHHHHHHSPPRPPSPPKLSWNPAIEPPPNNPPSAFAFPTDTYFPNVWDQAPSQYHDATHQSFPPHPLHVPAPHSDAFFNPPPPTHIPEHLVRQGQYANVIGHLPQHGGRGTPPEQPTPDRSKVHAVFPWEEKPRHVPRRVFPASDSPPPVVKYIEDEVPKPATPPPGQEQEQQADNTDMSDAPFGSSSVLHMHTAAPPLGLPGNLAYANAWDTVPSIQRYASRLVRPHQHQFPFFHGHHPHHPHSSGSAASPGRRAPWNDDEGWKRWEREREAAVRAKQDASSMDGDDEDEGDDDDSLDGLDKREEGSGTRGSASTSASGSGSTPKRSRAGSAGSAGSAGKGKKYRARGVQTIIVETRSQGVQVNTFVQLDAGAAKAKDSKPAKGGGGLVVRRDAASSPSMPTMLLPSALPPAPVREYRMDAADQMGVATPVVSHALKQHFPFPPSGSPTGLRSPQVLGSPRTYSPPKSTPSPKLSRLSSPFSPPLARSSSNDTALTSSPSTQGPLATPKITPESTPLMGIVRRGGRVWDPARGVDVFKRDSEEVLARFLRMGSFEEDERRQVQPEQ</sequence>
<feature type="compositionally biased region" description="Basic and acidic residues" evidence="14">
    <location>
        <begin position="385"/>
        <end position="413"/>
    </location>
</feature>
<evidence type="ECO:0000256" key="9">
    <source>
        <dbReference type="ARBA" id="ARBA00038162"/>
    </source>
</evidence>
<feature type="compositionally biased region" description="Pro residues" evidence="14">
    <location>
        <begin position="418"/>
        <end position="428"/>
    </location>
</feature>
<name>A0A1X6NFE5_9APHY</name>
<dbReference type="InterPro" id="IPR002495">
    <property type="entry name" value="Glyco_trans_8"/>
</dbReference>
<dbReference type="CDD" id="cd02537">
    <property type="entry name" value="GT8_Glycogenin"/>
    <property type="match status" value="1"/>
</dbReference>
<evidence type="ECO:0000256" key="4">
    <source>
        <dbReference type="ARBA" id="ARBA00022679"/>
    </source>
</evidence>
<feature type="compositionally biased region" description="Low complexity" evidence="14">
    <location>
        <begin position="809"/>
        <end position="821"/>
    </location>
</feature>
<feature type="compositionally biased region" description="Polar residues" evidence="14">
    <location>
        <begin position="990"/>
        <end position="1003"/>
    </location>
</feature>
<comment type="catalytic activity">
    <reaction evidence="12">
        <text>L-tyrosyl-[glycogenin] + UDP-alpha-D-glucose = alpha-D-glucosyl-L-tyrosyl-[glycogenin] + UDP + H(+)</text>
        <dbReference type="Rhea" id="RHEA:23360"/>
        <dbReference type="Rhea" id="RHEA-COMP:14604"/>
        <dbReference type="Rhea" id="RHEA-COMP:14605"/>
        <dbReference type="ChEBI" id="CHEBI:15378"/>
        <dbReference type="ChEBI" id="CHEBI:46858"/>
        <dbReference type="ChEBI" id="CHEBI:58223"/>
        <dbReference type="ChEBI" id="CHEBI:58885"/>
        <dbReference type="ChEBI" id="CHEBI:140573"/>
        <dbReference type="EC" id="2.4.1.186"/>
    </reaction>
</comment>
<dbReference type="PANTHER" id="PTHR11183">
    <property type="entry name" value="GLYCOGENIN SUBFAMILY MEMBER"/>
    <property type="match status" value="1"/>
</dbReference>
<dbReference type="GO" id="GO:0046872">
    <property type="term" value="F:metal ion binding"/>
    <property type="evidence" value="ECO:0007669"/>
    <property type="project" value="UniProtKB-KW"/>
</dbReference>
<keyword evidence="16" id="KW-1185">Reference proteome</keyword>
<dbReference type="Gene3D" id="3.90.550.10">
    <property type="entry name" value="Spore Coat Polysaccharide Biosynthesis Protein SpsA, Chain A"/>
    <property type="match status" value="1"/>
</dbReference>
<comment type="similarity">
    <text evidence="9">Belongs to the glycosyltransferase 8 family. Glycogenin subfamily.</text>
</comment>
<dbReference type="GO" id="GO:0008466">
    <property type="term" value="F:glycogenin glucosyltransferase activity"/>
    <property type="evidence" value="ECO:0007669"/>
    <property type="project" value="UniProtKB-EC"/>
</dbReference>
<evidence type="ECO:0000313" key="15">
    <source>
        <dbReference type="EMBL" id="OSX67240.1"/>
    </source>
</evidence>
<evidence type="ECO:0000256" key="13">
    <source>
        <dbReference type="ARBA" id="ARBA00057883"/>
    </source>
</evidence>
<gene>
    <name evidence="15" type="ORF">POSPLADRAFT_1128851</name>
</gene>
<feature type="region of interest" description="Disordered" evidence="14">
    <location>
        <begin position="636"/>
        <end position="688"/>
    </location>
</feature>
<evidence type="ECO:0000256" key="14">
    <source>
        <dbReference type="SAM" id="MobiDB-lite"/>
    </source>
</evidence>
<keyword evidence="7" id="KW-0325">Glycoprotein</keyword>
<feature type="compositionally biased region" description="Basic residues" evidence="14">
    <location>
        <begin position="493"/>
        <end position="507"/>
    </location>
</feature>
<accession>A0A1X6NFE5</accession>
<evidence type="ECO:0000256" key="1">
    <source>
        <dbReference type="ARBA" id="ARBA00001936"/>
    </source>
</evidence>
<feature type="compositionally biased region" description="Low complexity" evidence="14">
    <location>
        <begin position="474"/>
        <end position="492"/>
    </location>
</feature>
<feature type="compositionally biased region" description="Basic and acidic residues" evidence="14">
    <location>
        <begin position="346"/>
        <end position="355"/>
    </location>
</feature>
<evidence type="ECO:0000256" key="3">
    <source>
        <dbReference type="ARBA" id="ARBA00022490"/>
    </source>
</evidence>
<protein>
    <recommendedName>
        <fullName evidence="10">glycogenin glucosyltransferase</fullName>
        <ecNumber evidence="10">2.4.1.186</ecNumber>
    </recommendedName>
</protein>
<dbReference type="FunFam" id="3.90.550.10:FF:000092">
    <property type="entry name" value="Glycogenin 2"/>
    <property type="match status" value="1"/>
</dbReference>
<comment type="catalytic activity">
    <reaction evidence="11">
        <text>[1,4-alpha-D-glucosyl](n)-L-tyrosyl-[glycogenin] + UDP-alpha-D-glucose = [1,4-alpha-D-glucosyl](n+1)-L-tyrosyl-[glycogenin] + UDP + H(+)</text>
        <dbReference type="Rhea" id="RHEA:56560"/>
        <dbReference type="Rhea" id="RHEA-COMP:14606"/>
        <dbReference type="Rhea" id="RHEA-COMP:14607"/>
        <dbReference type="ChEBI" id="CHEBI:15378"/>
        <dbReference type="ChEBI" id="CHEBI:58223"/>
        <dbReference type="ChEBI" id="CHEBI:58885"/>
        <dbReference type="ChEBI" id="CHEBI:140574"/>
        <dbReference type="EC" id="2.4.1.186"/>
    </reaction>
</comment>
<keyword evidence="4 15" id="KW-0808">Transferase</keyword>
<dbReference type="EC" id="2.4.1.186" evidence="10"/>
<evidence type="ECO:0000256" key="11">
    <source>
        <dbReference type="ARBA" id="ARBA00050886"/>
    </source>
</evidence>
<dbReference type="RefSeq" id="XP_024344034.1">
    <property type="nucleotide sequence ID" value="XM_024483782.1"/>
</dbReference>
<dbReference type="GO" id="GO:0005737">
    <property type="term" value="C:cytoplasm"/>
    <property type="evidence" value="ECO:0007669"/>
    <property type="project" value="UniProtKB-SubCell"/>
</dbReference>
<evidence type="ECO:0000256" key="2">
    <source>
        <dbReference type="ARBA" id="ARBA00004496"/>
    </source>
</evidence>
<dbReference type="STRING" id="670580.A0A1X6NFE5"/>
<feature type="compositionally biased region" description="Low complexity" evidence="14">
    <location>
        <begin position="958"/>
        <end position="989"/>
    </location>
</feature>
<feature type="region of interest" description="Disordered" evidence="14">
    <location>
        <begin position="938"/>
        <end position="1016"/>
    </location>
</feature>
<feature type="region of interest" description="Disordered" evidence="14">
    <location>
        <begin position="339"/>
        <end position="535"/>
    </location>
</feature>
<organism evidence="15 16">
    <name type="scientific">Postia placenta MAD-698-R-SB12</name>
    <dbReference type="NCBI Taxonomy" id="670580"/>
    <lineage>
        <taxon>Eukaryota</taxon>
        <taxon>Fungi</taxon>
        <taxon>Dikarya</taxon>
        <taxon>Basidiomycota</taxon>
        <taxon>Agaricomycotina</taxon>
        <taxon>Agaricomycetes</taxon>
        <taxon>Polyporales</taxon>
        <taxon>Adustoporiaceae</taxon>
        <taxon>Rhodonia</taxon>
    </lineage>
</organism>
<reference evidence="15 16" key="1">
    <citation type="submission" date="2017-04" db="EMBL/GenBank/DDBJ databases">
        <title>Genome Sequence of the Model Brown-Rot Fungus Postia placenta SB12.</title>
        <authorList>
            <consortium name="DOE Joint Genome Institute"/>
            <person name="Gaskell J."/>
            <person name="Kersten P."/>
            <person name="Larrondo L.F."/>
            <person name="Canessa P."/>
            <person name="Martinez D."/>
            <person name="Hibbett D."/>
            <person name="Schmoll M."/>
            <person name="Kubicek C.P."/>
            <person name="Martinez A.T."/>
            <person name="Yadav J."/>
            <person name="Master E."/>
            <person name="Magnuson J.K."/>
            <person name="James T."/>
            <person name="Yaver D."/>
            <person name="Berka R."/>
            <person name="Labutti K."/>
            <person name="Lipzen A."/>
            <person name="Aerts A."/>
            <person name="Barry K."/>
            <person name="Henrissat B."/>
            <person name="Blanchette R."/>
            <person name="Grigoriev I."/>
            <person name="Cullen D."/>
        </authorList>
    </citation>
    <scope>NUCLEOTIDE SEQUENCE [LARGE SCALE GENOMIC DNA]</scope>
    <source>
        <strain evidence="15 16">MAD-698-R-SB12</strain>
    </source>
</reference>
<feature type="region of interest" description="Disordered" evidence="14">
    <location>
        <begin position="871"/>
        <end position="906"/>
    </location>
</feature>
<evidence type="ECO:0000256" key="12">
    <source>
        <dbReference type="ARBA" id="ARBA00052293"/>
    </source>
</evidence>
<dbReference type="GeneID" id="36328731"/>
<keyword evidence="8" id="KW-0464">Manganese</keyword>
<comment type="subcellular location">
    <subcellularLocation>
        <location evidence="2">Cytoplasm</location>
    </subcellularLocation>
</comment>
<evidence type="ECO:0000256" key="8">
    <source>
        <dbReference type="ARBA" id="ARBA00023211"/>
    </source>
</evidence>